<dbReference type="Gene3D" id="3.30.420.40">
    <property type="match status" value="2"/>
</dbReference>
<dbReference type="EMBL" id="JADHQD010000019">
    <property type="protein sequence ID" value="MBL6818461.1"/>
    <property type="molecule type" value="Genomic_DNA"/>
</dbReference>
<evidence type="ECO:0000313" key="11">
    <source>
        <dbReference type="Proteomes" id="UP000711391"/>
    </source>
</evidence>
<dbReference type="Proteomes" id="UP000711391">
    <property type="component" value="Unassembled WGS sequence"/>
</dbReference>
<reference evidence="10" key="1">
    <citation type="submission" date="2020-10" db="EMBL/GenBank/DDBJ databases">
        <title>Microbiome of the Black Sea water column analyzed by genome centric metagenomics.</title>
        <authorList>
            <person name="Cabello-Yeves P.J."/>
            <person name="Callieri C."/>
            <person name="Picazo A."/>
            <person name="Mehrshad M."/>
            <person name="Haro-Moreno J.M."/>
            <person name="Roda-Garcia J."/>
            <person name="Dzembekova N."/>
            <person name="Slabakova V."/>
            <person name="Slabakova N."/>
            <person name="Moncheva S."/>
            <person name="Rodriguez-Valera F."/>
        </authorList>
    </citation>
    <scope>NUCLEOTIDE SEQUENCE</scope>
    <source>
        <strain evidence="10">BS307-5m-G50</strain>
    </source>
</reference>
<evidence type="ECO:0000256" key="5">
    <source>
        <dbReference type="ARBA" id="ARBA00022798"/>
    </source>
</evidence>
<evidence type="ECO:0000259" key="9">
    <source>
        <dbReference type="Pfam" id="PF02782"/>
    </source>
</evidence>
<dbReference type="PANTHER" id="PTHR10196:SF69">
    <property type="entry name" value="GLYCEROL KINASE"/>
    <property type="match status" value="1"/>
</dbReference>
<dbReference type="PIRSF" id="PIRSF000538">
    <property type="entry name" value="GlpK"/>
    <property type="match status" value="1"/>
</dbReference>
<keyword evidence="3" id="KW-0547">Nucleotide-binding</keyword>
<dbReference type="GO" id="GO:0005829">
    <property type="term" value="C:cytosol"/>
    <property type="evidence" value="ECO:0007669"/>
    <property type="project" value="TreeGrafter"/>
</dbReference>
<dbReference type="GO" id="GO:0006071">
    <property type="term" value="P:glycerol metabolic process"/>
    <property type="evidence" value="ECO:0007669"/>
    <property type="project" value="UniProtKB-KW"/>
</dbReference>
<dbReference type="NCBIfam" id="TIGR01311">
    <property type="entry name" value="glycerol_kin"/>
    <property type="match status" value="1"/>
</dbReference>
<evidence type="ECO:0000313" key="10">
    <source>
        <dbReference type="EMBL" id="MBL6818461.1"/>
    </source>
</evidence>
<feature type="domain" description="Carbohydrate kinase FGGY N-terminal" evidence="8">
    <location>
        <begin position="5"/>
        <end position="244"/>
    </location>
</feature>
<keyword evidence="5" id="KW-0319">Glycerol metabolism</keyword>
<dbReference type="AlphaFoldDB" id="A0A937I5F3"/>
<comment type="similarity">
    <text evidence="1">Belongs to the FGGY kinase family.</text>
</comment>
<dbReference type="InterPro" id="IPR018483">
    <property type="entry name" value="Carb_kinase_FGGY_CS"/>
</dbReference>
<dbReference type="PROSITE" id="PS00933">
    <property type="entry name" value="FGGY_KINASES_1"/>
    <property type="match status" value="1"/>
</dbReference>
<proteinExistence type="inferred from homology"/>
<evidence type="ECO:0000256" key="7">
    <source>
        <dbReference type="ARBA" id="ARBA00043149"/>
    </source>
</evidence>
<keyword evidence="4 10" id="KW-0418">Kinase</keyword>
<evidence type="ECO:0000256" key="3">
    <source>
        <dbReference type="ARBA" id="ARBA00022741"/>
    </source>
</evidence>
<dbReference type="CDD" id="cd07769">
    <property type="entry name" value="ASKHA_NBD_FGGY_GK"/>
    <property type="match status" value="1"/>
</dbReference>
<keyword evidence="6" id="KW-0067">ATP-binding</keyword>
<keyword evidence="2 10" id="KW-0808">Transferase</keyword>
<dbReference type="GO" id="GO:0004370">
    <property type="term" value="F:glycerol kinase activity"/>
    <property type="evidence" value="ECO:0007669"/>
    <property type="project" value="InterPro"/>
</dbReference>
<evidence type="ECO:0000256" key="6">
    <source>
        <dbReference type="ARBA" id="ARBA00022840"/>
    </source>
</evidence>
<accession>A0A937I5F3</accession>
<dbReference type="InterPro" id="IPR018485">
    <property type="entry name" value="FGGY_C"/>
</dbReference>
<dbReference type="PANTHER" id="PTHR10196">
    <property type="entry name" value="SUGAR KINASE"/>
    <property type="match status" value="1"/>
</dbReference>
<dbReference type="NCBIfam" id="NF000756">
    <property type="entry name" value="PRK00047.1"/>
    <property type="match status" value="1"/>
</dbReference>
<dbReference type="GO" id="GO:0006072">
    <property type="term" value="P:glycerol-3-phosphate metabolic process"/>
    <property type="evidence" value="ECO:0007669"/>
    <property type="project" value="InterPro"/>
</dbReference>
<gene>
    <name evidence="10" type="primary">glpK</name>
    <name evidence="10" type="ORF">ISQ64_03555</name>
</gene>
<dbReference type="Pfam" id="PF00370">
    <property type="entry name" value="FGGY_N"/>
    <property type="match status" value="1"/>
</dbReference>
<dbReference type="GO" id="GO:0005524">
    <property type="term" value="F:ATP binding"/>
    <property type="evidence" value="ECO:0007669"/>
    <property type="project" value="UniProtKB-KW"/>
</dbReference>
<sequence>MTKFLAIDQGTTSSRAIVFSSEQKLITDSQQEYSLSYPHDGWVEANPVDILNTVNETINNVLNKTSETISSCGITNQRETTVIWSSNTGEAIYPAIIWQDRRTHNLCNELKSKGYEKMVREKTGLVIDPYFSATKIKWILDNVEGARKKAESGELMFGTIDSFLLYNLTKEKVHLTDVTNASRTMLFNINTMDWDKDLLKLFDIPVSILPEVKSCDGEFGTLVTEGKEIKINGVIGDQQSALVGQTCFKSGDMKSTYGTGCFLMVNTKKDIIKLDEGLLTTVGYQLNNEVNYAIEGSIYSCGNIIQWLRDKMEFFQHASTSEEYLNKNGSSNNVHFLPAFNGLGAPYWNSEVRGGFYGFTQDSSKADMITAAFKSICYQTRDITELLQQNNIEINSLLIDGGMTANSSFCEMLSCVLQANILKPANIESTALGACIVAQIGQGESIDSIQSNIEETYEPRHDMKDFFDRDYHSWKQYINKTISNIK</sequence>
<dbReference type="InterPro" id="IPR005999">
    <property type="entry name" value="Glycerol_kin"/>
</dbReference>
<dbReference type="InterPro" id="IPR000577">
    <property type="entry name" value="Carb_kinase_FGGY"/>
</dbReference>
<feature type="domain" description="Carbohydrate kinase FGGY C-terminal" evidence="9">
    <location>
        <begin position="254"/>
        <end position="438"/>
    </location>
</feature>
<comment type="caution">
    <text evidence="10">The sequence shown here is derived from an EMBL/GenBank/DDBJ whole genome shotgun (WGS) entry which is preliminary data.</text>
</comment>
<organism evidence="10 11">
    <name type="scientific">SAR86 cluster bacterium</name>
    <dbReference type="NCBI Taxonomy" id="2030880"/>
    <lineage>
        <taxon>Bacteria</taxon>
        <taxon>Pseudomonadati</taxon>
        <taxon>Pseudomonadota</taxon>
        <taxon>Gammaproteobacteria</taxon>
        <taxon>SAR86 cluster</taxon>
    </lineage>
</organism>
<dbReference type="SUPFAM" id="SSF53067">
    <property type="entry name" value="Actin-like ATPase domain"/>
    <property type="match status" value="2"/>
</dbReference>
<evidence type="ECO:0000259" key="8">
    <source>
        <dbReference type="Pfam" id="PF00370"/>
    </source>
</evidence>
<dbReference type="InterPro" id="IPR018484">
    <property type="entry name" value="FGGY_N"/>
</dbReference>
<dbReference type="InterPro" id="IPR043129">
    <property type="entry name" value="ATPase_NBD"/>
</dbReference>
<evidence type="ECO:0000256" key="4">
    <source>
        <dbReference type="ARBA" id="ARBA00022777"/>
    </source>
</evidence>
<protein>
    <recommendedName>
        <fullName evidence="7">ATP:glycerol 3-phosphotransferase</fullName>
    </recommendedName>
</protein>
<dbReference type="FunFam" id="3.30.420.40:FF:000008">
    <property type="entry name" value="Glycerol kinase"/>
    <property type="match status" value="1"/>
</dbReference>
<name>A0A937I5F3_9GAMM</name>
<evidence type="ECO:0000256" key="1">
    <source>
        <dbReference type="ARBA" id="ARBA00009156"/>
    </source>
</evidence>
<dbReference type="Pfam" id="PF02782">
    <property type="entry name" value="FGGY_C"/>
    <property type="match status" value="1"/>
</dbReference>
<evidence type="ECO:0000256" key="2">
    <source>
        <dbReference type="ARBA" id="ARBA00022679"/>
    </source>
</evidence>